<dbReference type="RefSeq" id="WP_088208119.1">
    <property type="nucleotide sequence ID" value="NZ_CBIFWU010000019.1"/>
</dbReference>
<organism evidence="2 3">
    <name type="scientific">Enterobacter cancerogenus</name>
    <dbReference type="NCBI Taxonomy" id="69218"/>
    <lineage>
        <taxon>Bacteria</taxon>
        <taxon>Pseudomonadati</taxon>
        <taxon>Pseudomonadota</taxon>
        <taxon>Gammaproteobacteria</taxon>
        <taxon>Enterobacterales</taxon>
        <taxon>Enterobacteriaceae</taxon>
        <taxon>Enterobacter</taxon>
        <taxon>Enterobacter cloacae complex</taxon>
    </lineage>
</organism>
<sequence length="112" mass="12956">MDADIYKPCELDNLVVIYFGQDCDIFDADCDFDNLLNEYLTTSPVFSLRMCLANLTEIESDPDGVKIFSERYRHEFDPEGWNMTAQEWLGTVKARLISYMTAKGYSTELSHF</sequence>
<feature type="domain" description="CdiI immunity protein" evidence="1">
    <location>
        <begin position="9"/>
        <end position="96"/>
    </location>
</feature>
<evidence type="ECO:0000313" key="3">
    <source>
        <dbReference type="Proteomes" id="UP000683583"/>
    </source>
</evidence>
<reference evidence="2 3" key="1">
    <citation type="submission" date="2021-06" db="EMBL/GenBank/DDBJ databases">
        <title>FDA dAtabase for Regulatory Grade micrObial Sequences (FDA-ARGOS): Supporting development and validation of Infectious Disease Dx tests.</title>
        <authorList>
            <person name="Sproer C."/>
            <person name="Gronow S."/>
            <person name="Severitt S."/>
            <person name="Schroder I."/>
            <person name="Tallon L."/>
            <person name="Sadzewicz L."/>
            <person name="Zhao X."/>
            <person name="Boylan J."/>
            <person name="Ott S."/>
            <person name="Bowen H."/>
            <person name="Vavikolanu K."/>
            <person name="Mehta A."/>
            <person name="Aluvathingal J."/>
            <person name="Nadendla S."/>
            <person name="Lowell S."/>
            <person name="Myers T."/>
            <person name="Yan Y."/>
        </authorList>
    </citation>
    <scope>NUCLEOTIDE SEQUENCE [LARGE SCALE GENOMIC DNA]</scope>
    <source>
        <strain evidence="2 3">FDAARGOS 1428</strain>
    </source>
</reference>
<evidence type="ECO:0000313" key="2">
    <source>
        <dbReference type="EMBL" id="QXA49111.1"/>
    </source>
</evidence>
<evidence type="ECO:0000259" key="1">
    <source>
        <dbReference type="Pfam" id="PF18593"/>
    </source>
</evidence>
<gene>
    <name evidence="2" type="ORF">I6L58_20860</name>
</gene>
<dbReference type="EMBL" id="CP077290">
    <property type="protein sequence ID" value="QXA49111.1"/>
    <property type="molecule type" value="Genomic_DNA"/>
</dbReference>
<name>A0ABX8KMH3_9ENTR</name>
<proteinExistence type="predicted"/>
<protein>
    <recommendedName>
        <fullName evidence="1">CdiI immunity protein domain-containing protein</fullName>
    </recommendedName>
</protein>
<keyword evidence="3" id="KW-1185">Reference proteome</keyword>
<dbReference type="InterPro" id="IPR041129">
    <property type="entry name" value="CdiI_2"/>
</dbReference>
<dbReference type="Proteomes" id="UP000683583">
    <property type="component" value="Chromosome"/>
</dbReference>
<dbReference type="Pfam" id="PF18593">
    <property type="entry name" value="CdiI_2"/>
    <property type="match status" value="1"/>
</dbReference>
<accession>A0ABX8KMH3</accession>